<dbReference type="OrthoDB" id="1933455at2759"/>
<dbReference type="EMBL" id="SELW01000594">
    <property type="protein sequence ID" value="TID19795.1"/>
    <property type="molecule type" value="Genomic_DNA"/>
</dbReference>
<evidence type="ECO:0000313" key="4">
    <source>
        <dbReference type="Proteomes" id="UP000307173"/>
    </source>
</evidence>
<dbReference type="PANTHER" id="PTHR12170">
    <property type="entry name" value="MACROPHAGE ERYTHROBLAST ATTACHER-RELATED"/>
    <property type="match status" value="1"/>
</dbReference>
<evidence type="ECO:0000259" key="2">
    <source>
        <dbReference type="Pfam" id="PF10607"/>
    </source>
</evidence>
<dbReference type="AlphaFoldDB" id="A0A4T0WY26"/>
<organism evidence="3 4">
    <name type="scientific">Pichia inconspicua</name>
    <dbReference type="NCBI Taxonomy" id="52247"/>
    <lineage>
        <taxon>Eukaryota</taxon>
        <taxon>Fungi</taxon>
        <taxon>Dikarya</taxon>
        <taxon>Ascomycota</taxon>
        <taxon>Saccharomycotina</taxon>
        <taxon>Pichiomycetes</taxon>
        <taxon>Pichiales</taxon>
        <taxon>Pichiaceae</taxon>
        <taxon>Pichia</taxon>
    </lineage>
</organism>
<proteinExistence type="predicted"/>
<dbReference type="InterPro" id="IPR045098">
    <property type="entry name" value="Fyv10_fam"/>
</dbReference>
<keyword evidence="4" id="KW-1185">Reference proteome</keyword>
<evidence type="ECO:0000256" key="1">
    <source>
        <dbReference type="SAM" id="Coils"/>
    </source>
</evidence>
<dbReference type="GO" id="GO:0005737">
    <property type="term" value="C:cytoplasm"/>
    <property type="evidence" value="ECO:0007669"/>
    <property type="project" value="TreeGrafter"/>
</dbReference>
<dbReference type="PANTHER" id="PTHR12170:SF2">
    <property type="entry name" value="E3 UBIQUITIN-PROTEIN TRANSFERASE MAEA"/>
    <property type="match status" value="1"/>
</dbReference>
<dbReference type="GO" id="GO:0043161">
    <property type="term" value="P:proteasome-mediated ubiquitin-dependent protein catabolic process"/>
    <property type="evidence" value="ECO:0007669"/>
    <property type="project" value="InterPro"/>
</dbReference>
<evidence type="ECO:0000313" key="3">
    <source>
        <dbReference type="EMBL" id="TID19795.1"/>
    </source>
</evidence>
<feature type="domain" description="CTLH/CRA C-terminal to LisH motif" evidence="2">
    <location>
        <begin position="161"/>
        <end position="340"/>
    </location>
</feature>
<dbReference type="GO" id="GO:0005634">
    <property type="term" value="C:nucleus"/>
    <property type="evidence" value="ECO:0007669"/>
    <property type="project" value="TreeGrafter"/>
</dbReference>
<dbReference type="GO" id="GO:0034657">
    <property type="term" value="C:GID complex"/>
    <property type="evidence" value="ECO:0007669"/>
    <property type="project" value="TreeGrafter"/>
</dbReference>
<dbReference type="GO" id="GO:0004842">
    <property type="term" value="F:ubiquitin-protein transferase activity"/>
    <property type="evidence" value="ECO:0007669"/>
    <property type="project" value="InterPro"/>
</dbReference>
<protein>
    <recommendedName>
        <fullName evidence="2">CTLH/CRA C-terminal to LisH motif domain-containing protein</fullName>
    </recommendedName>
</protein>
<dbReference type="Proteomes" id="UP000307173">
    <property type="component" value="Unassembled WGS sequence"/>
</dbReference>
<gene>
    <name evidence="3" type="ORF">CANINC_003678</name>
</gene>
<name>A0A4T0WY26_9ASCO</name>
<feature type="coiled-coil region" evidence="1">
    <location>
        <begin position="22"/>
        <end position="90"/>
    </location>
</feature>
<dbReference type="InterPro" id="IPR024964">
    <property type="entry name" value="CTLH/CRA"/>
</dbReference>
<dbReference type="STRING" id="52247.A0A4T0WY26"/>
<accession>A0A4T0WY26</accession>
<comment type="caution">
    <text evidence="3">The sequence shown here is derived from an EMBL/GenBank/DDBJ whole genome shotgun (WGS) entry which is preliminary data.</text>
</comment>
<keyword evidence="1" id="KW-0175">Coiled coil</keyword>
<sequence>MELIKNPDYYIQFKYSEFKIPIEILKKNYKNLQKQLEKHKLQIRKLIKLLRKSSNKDDLIKLIDLQKTFNNRINSRINQHNSQIDKLLIRIDHIKSIKSLYLKFKTINNTSILPNEIINFYKFENYIMIINFLLYKEFNLKLIEKLAQDLGVSKFIDFEIYNQLNKIKHEIIINKNLKLLKLWCLENKDNLILNKSKYSKFIKNDLIFETNLFEYIELIKSNNFNSAILFARENIHCNNELEIEKFKNATSLFYSLNYQKYHPKPNTKISNLLDFYNFYIDDDYREIYSKNCKHLSLLDYSNWLELSNLFELNFKLIYGLNLSSSFISILNIGISAVKTKACCFPNSLNLESQKIVPQTCPICSSDFGNLPTNHPFSFQSKSNIFEDPVLHDKHIFSFKRLVFHNRKLNNILDKPEKFSDYNNSTINTIDTPLADPILKSTFNSSELRKVYPT</sequence>
<reference evidence="3 4" key="1">
    <citation type="journal article" date="2019" name="Front. Genet.">
        <title>Whole-Genome Sequencing of the Opportunistic Yeast Pathogen Candida inconspicua Uncovers Its Hybrid Origin.</title>
        <authorList>
            <person name="Mixao V."/>
            <person name="Hansen A.P."/>
            <person name="Saus E."/>
            <person name="Boekhout T."/>
            <person name="Lass-Florl C."/>
            <person name="Gabaldon T."/>
        </authorList>
    </citation>
    <scope>NUCLEOTIDE SEQUENCE [LARGE SCALE GENOMIC DNA]</scope>
    <source>
        <strain evidence="3 4">CBS 180</strain>
    </source>
</reference>
<dbReference type="Pfam" id="PF10607">
    <property type="entry name" value="CTLH"/>
    <property type="match status" value="1"/>
</dbReference>